<dbReference type="RefSeq" id="WP_339959789.1">
    <property type="nucleotide sequence ID" value="NZ_JAWMWH010000001.1"/>
</dbReference>
<comment type="caution">
    <text evidence="1">The sequence shown here is derived from an EMBL/GenBank/DDBJ whole genome shotgun (WGS) entry which is preliminary data.</text>
</comment>
<evidence type="ECO:0000313" key="1">
    <source>
        <dbReference type="EMBL" id="MEJ6399959.1"/>
    </source>
</evidence>
<proteinExistence type="predicted"/>
<gene>
    <name evidence="1" type="ORF">R4146_02025</name>
</gene>
<reference evidence="1 2" key="1">
    <citation type="submission" date="2023-10" db="EMBL/GenBank/DDBJ databases">
        <title>Nicoliella lavandulae sp. nov. isolated from Lavandula angustifolia flowers.</title>
        <authorList>
            <person name="Alcantara C."/>
            <person name="Zuniga M."/>
            <person name="Landete J.M."/>
            <person name="Monedero V."/>
        </authorList>
    </citation>
    <scope>NUCLEOTIDE SEQUENCE [LARGE SCALE GENOMIC DNA]</scope>
    <source>
        <strain evidence="1 2">Es01</strain>
    </source>
</reference>
<keyword evidence="2" id="KW-1185">Reference proteome</keyword>
<accession>A0ABU8SJA8</accession>
<evidence type="ECO:0000313" key="2">
    <source>
        <dbReference type="Proteomes" id="UP001370590"/>
    </source>
</evidence>
<sequence>MEITLSEKQEQEFSNYVTGLLNTAIENAERKANLNSPFLKGKRAAAKYLGVSTQTLTKMMSSGLECHYIEGLENVVFFDKREISKFIKQQ</sequence>
<protein>
    <recommendedName>
        <fullName evidence="3">Helix-turn-helix domain-containing protein</fullName>
    </recommendedName>
</protein>
<dbReference type="EMBL" id="JAWMWH010000001">
    <property type="protein sequence ID" value="MEJ6399959.1"/>
    <property type="molecule type" value="Genomic_DNA"/>
</dbReference>
<organism evidence="1 2">
    <name type="scientific">Nicoliella lavandulae</name>
    <dbReference type="NCBI Taxonomy" id="3082954"/>
    <lineage>
        <taxon>Bacteria</taxon>
        <taxon>Bacillati</taxon>
        <taxon>Bacillota</taxon>
        <taxon>Bacilli</taxon>
        <taxon>Lactobacillales</taxon>
        <taxon>Lactobacillaceae</taxon>
        <taxon>Nicoliella</taxon>
    </lineage>
</organism>
<dbReference type="Proteomes" id="UP001370590">
    <property type="component" value="Unassembled WGS sequence"/>
</dbReference>
<evidence type="ECO:0008006" key="3">
    <source>
        <dbReference type="Google" id="ProtNLM"/>
    </source>
</evidence>
<name>A0ABU8SJA8_9LACO</name>